<evidence type="ECO:0000313" key="3">
    <source>
        <dbReference type="Proteomes" id="UP000887561"/>
    </source>
</evidence>
<reference evidence="4" key="1">
    <citation type="submission" date="2022-11" db="UniProtKB">
        <authorList>
            <consortium name="WormBaseParasite"/>
        </authorList>
    </citation>
    <scope>IDENTIFICATION</scope>
</reference>
<keyword evidence="3" id="KW-1185">Reference proteome</keyword>
<feature type="compositionally biased region" description="Gly residues" evidence="1">
    <location>
        <begin position="345"/>
        <end position="359"/>
    </location>
</feature>
<proteinExistence type="predicted"/>
<name>A0A915MWH4_MELJA</name>
<evidence type="ECO:0000256" key="1">
    <source>
        <dbReference type="SAM" id="MobiDB-lite"/>
    </source>
</evidence>
<feature type="region of interest" description="Disordered" evidence="1">
    <location>
        <begin position="328"/>
        <end position="370"/>
    </location>
</feature>
<feature type="signal peptide" evidence="2">
    <location>
        <begin position="1"/>
        <end position="25"/>
    </location>
</feature>
<evidence type="ECO:0000313" key="4">
    <source>
        <dbReference type="WBParaSite" id="scaffold5865_cov151.g10111"/>
    </source>
</evidence>
<organism evidence="3 4">
    <name type="scientific">Meloidogyne javanica</name>
    <name type="common">Root-knot nematode worm</name>
    <dbReference type="NCBI Taxonomy" id="6303"/>
    <lineage>
        <taxon>Eukaryota</taxon>
        <taxon>Metazoa</taxon>
        <taxon>Ecdysozoa</taxon>
        <taxon>Nematoda</taxon>
        <taxon>Chromadorea</taxon>
        <taxon>Rhabditida</taxon>
        <taxon>Tylenchina</taxon>
        <taxon>Tylenchomorpha</taxon>
        <taxon>Tylenchoidea</taxon>
        <taxon>Meloidogynidae</taxon>
        <taxon>Meloidogyninae</taxon>
        <taxon>Meloidogyne</taxon>
        <taxon>Meloidogyne incognita group</taxon>
    </lineage>
</organism>
<accession>A0A915MWH4</accession>
<evidence type="ECO:0000256" key="2">
    <source>
        <dbReference type="SAM" id="SignalP"/>
    </source>
</evidence>
<protein>
    <submittedName>
        <fullName evidence="4">Secreted protein</fullName>
    </submittedName>
</protein>
<feature type="chain" id="PRO_5037159209" evidence="2">
    <location>
        <begin position="26"/>
        <end position="370"/>
    </location>
</feature>
<sequence>MFIKTFFKAFIAFCFIGLNSLFVEGMHPPRGRMRTGGSQAPVNLNTIDYNRIFEVDYLDDMQDALEERGGEVLNEVGLPADDPTIANFQRKIAGVLNHFTRILNNYERGLQHNYSQLPRRPNYQREMFINKRIEDYRKIVGDFDQFIEDSGLDVDDFDEGRNLDVIPSSLWDIGEEPEFTQLEDLLVRILQKERNLYLYYKLIVLARRLILSFIQDNYANAYITLFNDLPSQEDEDNNSYSSSGITTEEFGAFEDVLIPDRPNNTYNLYHLYYSEYVQGRPYLQVKLQLHYITQQLIAQMHPQAIVYNHQLMETEEIREDVAIQPQIRELHIQYPPPGRRRPRNGGRGGNGSGGNGQHGGGRRRRGDGGN</sequence>
<feature type="compositionally biased region" description="Basic residues" evidence="1">
    <location>
        <begin position="360"/>
        <end position="370"/>
    </location>
</feature>
<dbReference type="WBParaSite" id="scaffold5865_cov151.g10111">
    <property type="protein sequence ID" value="scaffold5865_cov151.g10111"/>
    <property type="gene ID" value="scaffold5865_cov151.g10111"/>
</dbReference>
<dbReference type="Proteomes" id="UP000887561">
    <property type="component" value="Unplaced"/>
</dbReference>
<keyword evidence="2" id="KW-0732">Signal</keyword>
<dbReference type="AlphaFoldDB" id="A0A915MWH4"/>